<dbReference type="InterPro" id="IPR032675">
    <property type="entry name" value="LRR_dom_sf"/>
</dbReference>
<keyword evidence="6" id="KW-0472">Membrane</keyword>
<evidence type="ECO:0000256" key="5">
    <source>
        <dbReference type="ARBA" id="ARBA00022737"/>
    </source>
</evidence>
<dbReference type="InterPro" id="IPR003591">
    <property type="entry name" value="Leu-rich_rpt_typical-subtyp"/>
</dbReference>
<comment type="similarity">
    <text evidence="2">Belongs to the RLP family.</text>
</comment>
<gene>
    <name evidence="8" type="ORF">V8G54_020657</name>
</gene>
<evidence type="ECO:0000313" key="9">
    <source>
        <dbReference type="Proteomes" id="UP001374535"/>
    </source>
</evidence>
<evidence type="ECO:0000256" key="3">
    <source>
        <dbReference type="ARBA" id="ARBA00022614"/>
    </source>
</evidence>
<keyword evidence="3" id="KW-0433">Leucine-rich repeat</keyword>
<dbReference type="GO" id="GO:0016020">
    <property type="term" value="C:membrane"/>
    <property type="evidence" value="ECO:0007669"/>
    <property type="project" value="UniProtKB-SubCell"/>
</dbReference>
<accession>A0AAQ3NE17</accession>
<dbReference type="InterPro" id="IPR001611">
    <property type="entry name" value="Leu-rich_rpt"/>
</dbReference>
<dbReference type="SUPFAM" id="SSF52058">
    <property type="entry name" value="L domain-like"/>
    <property type="match status" value="1"/>
</dbReference>
<evidence type="ECO:0000313" key="8">
    <source>
        <dbReference type="EMBL" id="WVZ07311.1"/>
    </source>
</evidence>
<evidence type="ECO:0000256" key="2">
    <source>
        <dbReference type="ARBA" id="ARBA00009592"/>
    </source>
</evidence>
<keyword evidence="9" id="KW-1185">Reference proteome</keyword>
<dbReference type="InterPro" id="IPR051502">
    <property type="entry name" value="RLP_Defense_Trigger"/>
</dbReference>
<dbReference type="AlphaFoldDB" id="A0AAQ3NE17"/>
<reference evidence="8 9" key="1">
    <citation type="journal article" date="2023" name="Life. Sci Alliance">
        <title>Evolutionary insights into 3D genome organization and epigenetic landscape of Vigna mungo.</title>
        <authorList>
            <person name="Junaid A."/>
            <person name="Singh B."/>
            <person name="Bhatia S."/>
        </authorList>
    </citation>
    <scope>NUCLEOTIDE SEQUENCE [LARGE SCALE GENOMIC DNA]</scope>
    <source>
        <strain evidence="8">Urdbean</strain>
    </source>
</reference>
<keyword evidence="4" id="KW-0732">Signal</keyword>
<keyword evidence="5" id="KW-0677">Repeat</keyword>
<organism evidence="8 9">
    <name type="scientific">Vigna mungo</name>
    <name type="common">Black gram</name>
    <name type="synonym">Phaseolus mungo</name>
    <dbReference type="NCBI Taxonomy" id="3915"/>
    <lineage>
        <taxon>Eukaryota</taxon>
        <taxon>Viridiplantae</taxon>
        <taxon>Streptophyta</taxon>
        <taxon>Embryophyta</taxon>
        <taxon>Tracheophyta</taxon>
        <taxon>Spermatophyta</taxon>
        <taxon>Magnoliopsida</taxon>
        <taxon>eudicotyledons</taxon>
        <taxon>Gunneridae</taxon>
        <taxon>Pentapetalae</taxon>
        <taxon>rosids</taxon>
        <taxon>fabids</taxon>
        <taxon>Fabales</taxon>
        <taxon>Fabaceae</taxon>
        <taxon>Papilionoideae</taxon>
        <taxon>50 kb inversion clade</taxon>
        <taxon>NPAAA clade</taxon>
        <taxon>indigoferoid/millettioid clade</taxon>
        <taxon>Phaseoleae</taxon>
        <taxon>Vigna</taxon>
    </lineage>
</organism>
<dbReference type="Proteomes" id="UP001374535">
    <property type="component" value="Chromosome 6"/>
</dbReference>
<sequence>MFLLHQNSLTSVDFSSCRLEGLFLYWLFENNTKFTELRVRNCSFTVLQLPLHPLTSMRGIDVSDNNITGQIPDKNISSVLPNLQYLNLSRNHIQGSISREFGKMSLFRTLDLSNNHLSEEIPKNISRDGSQLKNLKLSNNRLYGPVFPCLKYLEELYLDNNTLYGSIPNGFLNSSLQVLSLSYNNLVGKLPSLIGNFSNLAKLSLSNNHLEGTIPTCLVEHQPLLYLEVSNNNLTGYVPPFVNSSMTYIHLSNNR</sequence>
<dbReference type="Pfam" id="PF13855">
    <property type="entry name" value="LRR_8"/>
    <property type="match status" value="1"/>
</dbReference>
<comment type="subcellular location">
    <subcellularLocation>
        <location evidence="1">Membrane</location>
    </subcellularLocation>
</comment>
<evidence type="ECO:0000256" key="7">
    <source>
        <dbReference type="ARBA" id="ARBA00023180"/>
    </source>
</evidence>
<keyword evidence="7" id="KW-0325">Glycoprotein</keyword>
<evidence type="ECO:0000256" key="4">
    <source>
        <dbReference type="ARBA" id="ARBA00022729"/>
    </source>
</evidence>
<dbReference type="FunFam" id="3.80.10.10:FF:000041">
    <property type="entry name" value="LRR receptor-like serine/threonine-protein kinase ERECTA"/>
    <property type="match status" value="2"/>
</dbReference>
<dbReference type="PANTHER" id="PTHR48062">
    <property type="entry name" value="RECEPTOR-LIKE PROTEIN 14"/>
    <property type="match status" value="1"/>
</dbReference>
<evidence type="ECO:0000256" key="1">
    <source>
        <dbReference type="ARBA" id="ARBA00004370"/>
    </source>
</evidence>
<dbReference type="EMBL" id="CP144695">
    <property type="protein sequence ID" value="WVZ07311.1"/>
    <property type="molecule type" value="Genomic_DNA"/>
</dbReference>
<dbReference type="Pfam" id="PF00560">
    <property type="entry name" value="LRR_1"/>
    <property type="match status" value="3"/>
</dbReference>
<protein>
    <submittedName>
        <fullName evidence="8">Uncharacterized protein</fullName>
    </submittedName>
</protein>
<dbReference type="PANTHER" id="PTHR48062:SF21">
    <property type="entry name" value="RECEPTOR-LIKE PROTEIN 12"/>
    <property type="match status" value="1"/>
</dbReference>
<dbReference type="Gene3D" id="3.80.10.10">
    <property type="entry name" value="Ribonuclease Inhibitor"/>
    <property type="match status" value="1"/>
</dbReference>
<name>A0AAQ3NE17_VIGMU</name>
<evidence type="ECO:0000256" key="6">
    <source>
        <dbReference type="ARBA" id="ARBA00023136"/>
    </source>
</evidence>
<dbReference type="SMART" id="SM00369">
    <property type="entry name" value="LRR_TYP"/>
    <property type="match status" value="4"/>
</dbReference>
<proteinExistence type="inferred from homology"/>